<evidence type="ECO:0000313" key="1">
    <source>
        <dbReference type="EMBL" id="MDG0813213.1"/>
    </source>
</evidence>
<evidence type="ECO:0000313" key="2">
    <source>
        <dbReference type="Proteomes" id="UP001153404"/>
    </source>
</evidence>
<organism evidence="1 2">
    <name type="scientific">Cohnella rhizosphaerae</name>
    <dbReference type="NCBI Taxonomy" id="1457232"/>
    <lineage>
        <taxon>Bacteria</taxon>
        <taxon>Bacillati</taxon>
        <taxon>Bacillota</taxon>
        <taxon>Bacilli</taxon>
        <taxon>Bacillales</taxon>
        <taxon>Paenibacillaceae</taxon>
        <taxon>Cohnella</taxon>
    </lineage>
</organism>
<dbReference type="RefSeq" id="WP_277537006.1">
    <property type="nucleotide sequence ID" value="NZ_JAPDIA010000008.1"/>
</dbReference>
<comment type="caution">
    <text evidence="1">The sequence shown here is derived from an EMBL/GenBank/DDBJ whole genome shotgun (WGS) entry which is preliminary data.</text>
</comment>
<sequence length="125" mass="14304">MNEQVLDAILVELKGMSQRFDGIDSRLDGMDRRFDAIDQRLDGIDQRLEGMDRRFDVIETTLNQVATAVIDTNERLTKVMDVQEEQAIAIDSLQTEQSRQGKAIEALAFRVLEHDTEIRALKRAK</sequence>
<protein>
    <recommendedName>
        <fullName evidence="3">t-SNARE coiled-coil homology domain-containing protein</fullName>
    </recommendedName>
</protein>
<accession>A0A9X4KYP4</accession>
<dbReference type="Proteomes" id="UP001153404">
    <property type="component" value="Unassembled WGS sequence"/>
</dbReference>
<evidence type="ECO:0008006" key="3">
    <source>
        <dbReference type="Google" id="ProtNLM"/>
    </source>
</evidence>
<keyword evidence="2" id="KW-1185">Reference proteome</keyword>
<proteinExistence type="predicted"/>
<gene>
    <name evidence="1" type="ORF">OMP40_30890</name>
</gene>
<dbReference type="EMBL" id="JAPDIA010000008">
    <property type="protein sequence ID" value="MDG0813213.1"/>
    <property type="molecule type" value="Genomic_DNA"/>
</dbReference>
<dbReference type="SUPFAM" id="SSF57997">
    <property type="entry name" value="Tropomyosin"/>
    <property type="match status" value="1"/>
</dbReference>
<reference evidence="1" key="1">
    <citation type="submission" date="2022-10" db="EMBL/GenBank/DDBJ databases">
        <title>Comparative genomic analysis of Cohnella hashimotonis sp. nov., isolated from the International Space Station.</title>
        <authorList>
            <person name="Simpson A."/>
            <person name="Venkateswaran K."/>
        </authorList>
    </citation>
    <scope>NUCLEOTIDE SEQUENCE</scope>
    <source>
        <strain evidence="1">DSM 28161</strain>
    </source>
</reference>
<name>A0A9X4KYP4_9BACL</name>
<dbReference type="AlphaFoldDB" id="A0A9X4KYP4"/>
<dbReference type="Gene3D" id="3.90.20.10">
    <property type="match status" value="1"/>
</dbReference>